<feature type="compositionally biased region" description="Polar residues" evidence="1">
    <location>
        <begin position="243"/>
        <end position="266"/>
    </location>
</feature>
<dbReference type="EMBL" id="JAANIU010005898">
    <property type="protein sequence ID" value="KAG1544827.1"/>
    <property type="molecule type" value="Genomic_DNA"/>
</dbReference>
<keyword evidence="3" id="KW-1185">Reference proteome</keyword>
<gene>
    <name evidence="2" type="ORF">G6F50_013823</name>
</gene>
<comment type="caution">
    <text evidence="2">The sequence shown here is derived from an EMBL/GenBank/DDBJ whole genome shotgun (WGS) entry which is preliminary data.</text>
</comment>
<evidence type="ECO:0000313" key="2">
    <source>
        <dbReference type="EMBL" id="KAG1544827.1"/>
    </source>
</evidence>
<evidence type="ECO:0000313" key="3">
    <source>
        <dbReference type="Proteomes" id="UP000740926"/>
    </source>
</evidence>
<feature type="compositionally biased region" description="Low complexity" evidence="1">
    <location>
        <begin position="173"/>
        <end position="190"/>
    </location>
</feature>
<accession>A0A9P6YCH3</accession>
<reference evidence="2 3" key="1">
    <citation type="journal article" date="2020" name="Microb. Genom.">
        <title>Genetic diversity of clinical and environmental Mucorales isolates obtained from an investigation of mucormycosis cases among solid organ transplant recipients.</title>
        <authorList>
            <person name="Nguyen M.H."/>
            <person name="Kaul D."/>
            <person name="Muto C."/>
            <person name="Cheng S.J."/>
            <person name="Richter R.A."/>
            <person name="Bruno V.M."/>
            <person name="Liu G."/>
            <person name="Beyhan S."/>
            <person name="Sundermann A.J."/>
            <person name="Mounaud S."/>
            <person name="Pasculle A.W."/>
            <person name="Nierman W.C."/>
            <person name="Driscoll E."/>
            <person name="Cumbie R."/>
            <person name="Clancy C.J."/>
            <person name="Dupont C.L."/>
        </authorList>
    </citation>
    <scope>NUCLEOTIDE SEQUENCE [LARGE SCALE GENOMIC DNA]</scope>
    <source>
        <strain evidence="2 3">GL24</strain>
    </source>
</reference>
<feature type="region of interest" description="Disordered" evidence="1">
    <location>
        <begin position="162"/>
        <end position="197"/>
    </location>
</feature>
<proteinExistence type="predicted"/>
<dbReference type="Proteomes" id="UP000740926">
    <property type="component" value="Unassembled WGS sequence"/>
</dbReference>
<feature type="region of interest" description="Disordered" evidence="1">
    <location>
        <begin position="234"/>
        <end position="279"/>
    </location>
</feature>
<protein>
    <submittedName>
        <fullName evidence="2">Uncharacterized protein</fullName>
    </submittedName>
</protein>
<name>A0A9P6YCH3_9FUNG</name>
<dbReference type="AlphaFoldDB" id="A0A9P6YCH3"/>
<organism evidence="2 3">
    <name type="scientific">Rhizopus delemar</name>
    <dbReference type="NCBI Taxonomy" id="936053"/>
    <lineage>
        <taxon>Eukaryota</taxon>
        <taxon>Fungi</taxon>
        <taxon>Fungi incertae sedis</taxon>
        <taxon>Mucoromycota</taxon>
        <taxon>Mucoromycotina</taxon>
        <taxon>Mucoromycetes</taxon>
        <taxon>Mucorales</taxon>
        <taxon>Mucorineae</taxon>
        <taxon>Rhizopodaceae</taxon>
        <taxon>Rhizopus</taxon>
    </lineage>
</organism>
<sequence>MGRHRHPVGVTALAESFDHVAQPGHIVRHRRAGLEARLLGVRPPDPPAALNQTGVVMRVRQRQLAGGRPGQHPARIGRVQVGAGHQLHRPRLAARRQHLGHGPIAPLGCGRAGPQVHIVGASWEYQLGLRRNERALLERNGAFHQQHVRLIALRRVQIGQGHVRGPGERLQRRAAGPQRARPEARAGGQAHSRAQHRASAVQQLAGRIPHVAGQHRAAGQGQLLLSVLPPGNSVPAASVTPPRGNTTSPPNGCTPGVSTQPCSSSGVAAGGATPSLLLP</sequence>
<evidence type="ECO:0000256" key="1">
    <source>
        <dbReference type="SAM" id="MobiDB-lite"/>
    </source>
</evidence>